<dbReference type="Proteomes" id="UP000057043">
    <property type="component" value="Unassembled WGS sequence"/>
</dbReference>
<evidence type="ECO:0000313" key="4">
    <source>
        <dbReference type="Proteomes" id="UP000057043"/>
    </source>
</evidence>
<gene>
    <name evidence="1" type="ORF">XD72_1297</name>
    <name evidence="2" type="ORF">XE07_0947</name>
</gene>
<protein>
    <submittedName>
        <fullName evidence="1">Uncharacterized protein</fullName>
    </submittedName>
</protein>
<dbReference type="PATRIC" id="fig|301375.6.peg.2327"/>
<evidence type="ECO:0000313" key="2">
    <source>
        <dbReference type="EMBL" id="KUK96594.1"/>
    </source>
</evidence>
<evidence type="ECO:0000313" key="1">
    <source>
        <dbReference type="EMBL" id="KUK44297.1"/>
    </source>
</evidence>
<name>A0A101FU15_9EURY</name>
<dbReference type="EMBL" id="LGFT01000028">
    <property type="protein sequence ID" value="KUK44297.1"/>
    <property type="molecule type" value="Genomic_DNA"/>
</dbReference>
<reference evidence="3 4" key="2">
    <citation type="journal article" date="2015" name="MBio">
        <title>Genome-Resolved Metagenomic Analysis Reveals Roles for Candidate Phyla and Other Microbial Community Members in Biogeochemical Transformations in Oil Reservoirs.</title>
        <authorList>
            <person name="Hu P."/>
            <person name="Tom L."/>
            <person name="Singh A."/>
            <person name="Thomas B.C."/>
            <person name="Baker B.J."/>
            <person name="Piceno Y.M."/>
            <person name="Andersen G.L."/>
            <person name="Banfield J.F."/>
        </authorList>
    </citation>
    <scope>NUCLEOTIDE SEQUENCE [LARGE SCALE GENOMIC DNA]</scope>
    <source>
        <strain evidence="1">57_489</strain>
    </source>
</reference>
<proteinExistence type="predicted"/>
<comment type="caution">
    <text evidence="1">The sequence shown here is derived from an EMBL/GenBank/DDBJ whole genome shotgun (WGS) entry which is preliminary data.</text>
</comment>
<sequence>MVEWTGSLRKFDDLWYTIERIVYGKGQLSGFTSEEIYNNLRDKSFFKSAEDLHKFLIENDKKYRVRALETGGWERYW</sequence>
<evidence type="ECO:0000313" key="3">
    <source>
        <dbReference type="Proteomes" id="UP000053961"/>
    </source>
</evidence>
<reference evidence="2" key="1">
    <citation type="journal article" date="2015" name="MBio">
        <title>Genome-resolved metagenomic analysis reveals roles for candidate phyla and other microbial community members in biogeochemical transformations in oil reservoirs.</title>
        <authorList>
            <person name="Hu P."/>
            <person name="Tom L."/>
            <person name="Singh A."/>
            <person name="Thomas B.C."/>
            <person name="Baker B.J."/>
            <person name="Piceno Y.M."/>
            <person name="Andersen G.L."/>
            <person name="Banfield J.F."/>
        </authorList>
    </citation>
    <scope>NUCLEOTIDE SEQUENCE [LARGE SCALE GENOMIC DNA]</scope>
    <source>
        <strain evidence="2">56_747</strain>
    </source>
</reference>
<dbReference type="Proteomes" id="UP000053961">
    <property type="component" value="Unassembled WGS sequence"/>
</dbReference>
<accession>A0A101FU15</accession>
<dbReference type="EMBL" id="LGHB01000010">
    <property type="protein sequence ID" value="KUK96594.1"/>
    <property type="molecule type" value="Genomic_DNA"/>
</dbReference>
<organism evidence="1 4">
    <name type="scientific">Methanothrix harundinacea</name>
    <dbReference type="NCBI Taxonomy" id="301375"/>
    <lineage>
        <taxon>Archaea</taxon>
        <taxon>Methanobacteriati</taxon>
        <taxon>Methanobacteriota</taxon>
        <taxon>Stenosarchaea group</taxon>
        <taxon>Methanomicrobia</taxon>
        <taxon>Methanotrichales</taxon>
        <taxon>Methanotrichaceae</taxon>
        <taxon>Methanothrix</taxon>
    </lineage>
</organism>
<dbReference type="AlphaFoldDB" id="A0A101FU15"/>